<dbReference type="AlphaFoldDB" id="A0A4R2HRY9"/>
<dbReference type="Proteomes" id="UP000294508">
    <property type="component" value="Unassembled WGS sequence"/>
</dbReference>
<evidence type="ECO:0000313" key="2">
    <source>
        <dbReference type="Proteomes" id="UP000294508"/>
    </source>
</evidence>
<accession>A0A4R2HRY9</accession>
<reference evidence="1 2" key="1">
    <citation type="journal article" date="2015" name="Stand. Genomic Sci.">
        <title>Genomic Encyclopedia of Bacterial and Archaeal Type Strains, Phase III: the genomes of soil and plant-associated and newly described type strains.</title>
        <authorList>
            <person name="Whitman W.B."/>
            <person name="Woyke T."/>
            <person name="Klenk H.P."/>
            <person name="Zhou Y."/>
            <person name="Lilburn T.G."/>
            <person name="Beck B.J."/>
            <person name="De Vos P."/>
            <person name="Vandamme P."/>
            <person name="Eisen J.A."/>
            <person name="Garrity G."/>
            <person name="Hugenholtz P."/>
            <person name="Kyrpides N.C."/>
        </authorList>
    </citation>
    <scope>NUCLEOTIDE SEQUENCE [LARGE SCALE GENOMIC DNA]</scope>
    <source>
        <strain evidence="1 2">VKM Ac-2572</strain>
    </source>
</reference>
<comment type="caution">
    <text evidence="1">The sequence shown here is derived from an EMBL/GenBank/DDBJ whole genome shotgun (WGS) entry which is preliminary data.</text>
</comment>
<gene>
    <name evidence="1" type="ORF">EV652_10246</name>
</gene>
<name>A0A4R2HRY9_9ACTN</name>
<keyword evidence="2" id="KW-1185">Reference proteome</keyword>
<organism evidence="1 2">
    <name type="scientific">Kribbella steppae</name>
    <dbReference type="NCBI Taxonomy" id="2512223"/>
    <lineage>
        <taxon>Bacteria</taxon>
        <taxon>Bacillati</taxon>
        <taxon>Actinomycetota</taxon>
        <taxon>Actinomycetes</taxon>
        <taxon>Propionibacteriales</taxon>
        <taxon>Kribbellaceae</taxon>
        <taxon>Kribbella</taxon>
    </lineage>
</organism>
<protein>
    <submittedName>
        <fullName evidence="1">Uncharacterized protein</fullName>
    </submittedName>
</protein>
<evidence type="ECO:0000313" key="1">
    <source>
        <dbReference type="EMBL" id="TCO33982.1"/>
    </source>
</evidence>
<proteinExistence type="predicted"/>
<sequence length="34" mass="3476">MTDPKILAWVEATGRPACLTTASGSATDRITAGL</sequence>
<dbReference type="EMBL" id="SLWN01000002">
    <property type="protein sequence ID" value="TCO33982.1"/>
    <property type="molecule type" value="Genomic_DNA"/>
</dbReference>